<keyword evidence="2" id="KW-1185">Reference proteome</keyword>
<protein>
    <submittedName>
        <fullName evidence="1">Uncharacterized protein</fullName>
    </submittedName>
</protein>
<accession>A0AAV4I710</accession>
<evidence type="ECO:0000313" key="1">
    <source>
        <dbReference type="EMBL" id="GFS06047.1"/>
    </source>
</evidence>
<sequence>MSPGWSQVPKALGCAHRSLREFPQARGYLYNEVTGLCTPVLYLGNPNEPGARQVEAWEGTLYLATEVCGNGFEAILFHVSETWGTNKATLQKLQSFSKRLFGTKPQNARARNHQQYRIVAKGTATTNGGGDEKKKVEMNWAHWKPRQCITRQSLVWNPQGRRARGRPRMTRRLETEAEVANAKMT</sequence>
<name>A0AAV4I710_9GAST</name>
<proteinExistence type="predicted"/>
<comment type="caution">
    <text evidence="1">The sequence shown here is derived from an EMBL/GenBank/DDBJ whole genome shotgun (WGS) entry which is preliminary data.</text>
</comment>
<dbReference type="AlphaFoldDB" id="A0AAV4I710"/>
<organism evidence="1 2">
    <name type="scientific">Elysia marginata</name>
    <dbReference type="NCBI Taxonomy" id="1093978"/>
    <lineage>
        <taxon>Eukaryota</taxon>
        <taxon>Metazoa</taxon>
        <taxon>Spiralia</taxon>
        <taxon>Lophotrochozoa</taxon>
        <taxon>Mollusca</taxon>
        <taxon>Gastropoda</taxon>
        <taxon>Heterobranchia</taxon>
        <taxon>Euthyneura</taxon>
        <taxon>Panpulmonata</taxon>
        <taxon>Sacoglossa</taxon>
        <taxon>Placobranchoidea</taxon>
        <taxon>Plakobranchidae</taxon>
        <taxon>Elysia</taxon>
    </lineage>
</organism>
<gene>
    <name evidence="1" type="ORF">ElyMa_004697500</name>
</gene>
<dbReference type="EMBL" id="BMAT01009417">
    <property type="protein sequence ID" value="GFS06047.1"/>
    <property type="molecule type" value="Genomic_DNA"/>
</dbReference>
<dbReference type="Proteomes" id="UP000762676">
    <property type="component" value="Unassembled WGS sequence"/>
</dbReference>
<evidence type="ECO:0000313" key="2">
    <source>
        <dbReference type="Proteomes" id="UP000762676"/>
    </source>
</evidence>
<reference evidence="1 2" key="1">
    <citation type="journal article" date="2021" name="Elife">
        <title>Chloroplast acquisition without the gene transfer in kleptoplastic sea slugs, Plakobranchus ocellatus.</title>
        <authorList>
            <person name="Maeda T."/>
            <person name="Takahashi S."/>
            <person name="Yoshida T."/>
            <person name="Shimamura S."/>
            <person name="Takaki Y."/>
            <person name="Nagai Y."/>
            <person name="Toyoda A."/>
            <person name="Suzuki Y."/>
            <person name="Arimoto A."/>
            <person name="Ishii H."/>
            <person name="Satoh N."/>
            <person name="Nishiyama T."/>
            <person name="Hasebe M."/>
            <person name="Maruyama T."/>
            <person name="Minagawa J."/>
            <person name="Obokata J."/>
            <person name="Shigenobu S."/>
        </authorList>
    </citation>
    <scope>NUCLEOTIDE SEQUENCE [LARGE SCALE GENOMIC DNA]</scope>
</reference>